<gene>
    <name evidence="1" type="ORF">IAR63_10550</name>
</gene>
<organism evidence="1 2">
    <name type="scientific">Cylindrospermopsis curvispora GIHE-G1</name>
    <dbReference type="NCBI Taxonomy" id="2666332"/>
    <lineage>
        <taxon>Bacteria</taxon>
        <taxon>Bacillati</taxon>
        <taxon>Cyanobacteriota</taxon>
        <taxon>Cyanophyceae</taxon>
        <taxon>Nostocales</taxon>
        <taxon>Aphanizomenonaceae</taxon>
        <taxon>Cylindrospermopsis</taxon>
    </lineage>
</organism>
<dbReference type="KEGG" id="ccur:IAR63_10550"/>
<dbReference type="Proteomes" id="UP000516013">
    <property type="component" value="Chromosome"/>
</dbReference>
<evidence type="ECO:0000313" key="2">
    <source>
        <dbReference type="Proteomes" id="UP000516013"/>
    </source>
</evidence>
<sequence>MKLLVLLAVITGVGVGYIVEFSQSVNLSQQNDLMACTRTKKGQPSDDKGENPSRT</sequence>
<name>A0A7H0EX50_9CYAN</name>
<proteinExistence type="predicted"/>
<protein>
    <submittedName>
        <fullName evidence="1">Uncharacterized protein</fullName>
    </submittedName>
</protein>
<dbReference type="RefSeq" id="WP_187705242.1">
    <property type="nucleotide sequence ID" value="NZ_CP060822.1"/>
</dbReference>
<evidence type="ECO:0000313" key="1">
    <source>
        <dbReference type="EMBL" id="QNP28366.1"/>
    </source>
</evidence>
<keyword evidence="2" id="KW-1185">Reference proteome</keyword>
<dbReference type="AlphaFoldDB" id="A0A7H0EX50"/>
<accession>A0A7H0EX50</accession>
<dbReference type="EMBL" id="CP060822">
    <property type="protein sequence ID" value="QNP28366.1"/>
    <property type="molecule type" value="Genomic_DNA"/>
</dbReference>
<reference evidence="1 2" key="1">
    <citation type="submission" date="2020-08" db="EMBL/GenBank/DDBJ databases">
        <title>Complete genome sequence of Raphidiopsis curvispora isolated from drinking water reservoir in South Korea.</title>
        <authorList>
            <person name="Jeong J."/>
        </authorList>
    </citation>
    <scope>NUCLEOTIDE SEQUENCE [LARGE SCALE GENOMIC DNA]</scope>
    <source>
        <strain evidence="1 2">GIHE-G1</strain>
    </source>
</reference>